<keyword evidence="2 4" id="KW-0032">Aminotransferase</keyword>
<dbReference type="Pfam" id="PF00155">
    <property type="entry name" value="Aminotran_1_2"/>
    <property type="match status" value="1"/>
</dbReference>
<dbReference type="PANTHER" id="PTHR43795">
    <property type="entry name" value="BIFUNCTIONAL ASPARTATE AMINOTRANSFERASE AND GLUTAMATE/ASPARTATE-PREPHENATE AMINOTRANSFERASE-RELATED"/>
    <property type="match status" value="1"/>
</dbReference>
<keyword evidence="1" id="KW-0663">Pyridoxal phosphate</keyword>
<organism evidence="4 5">
    <name type="scientific">Latilactobacillus sakei</name>
    <name type="common">Lactobacillus sakei</name>
    <dbReference type="NCBI Taxonomy" id="1599"/>
    <lineage>
        <taxon>Bacteria</taxon>
        <taxon>Bacillati</taxon>
        <taxon>Bacillota</taxon>
        <taxon>Bacilli</taxon>
        <taxon>Lactobacillales</taxon>
        <taxon>Lactobacillaceae</taxon>
        <taxon>Latilactobacillus</taxon>
    </lineage>
</organism>
<dbReference type="Gene3D" id="3.40.640.10">
    <property type="entry name" value="Type I PLP-dependent aspartate aminotransferase-like (Major domain)"/>
    <property type="match status" value="1"/>
</dbReference>
<dbReference type="GO" id="GO:0006520">
    <property type="term" value="P:amino acid metabolic process"/>
    <property type="evidence" value="ECO:0007669"/>
    <property type="project" value="TreeGrafter"/>
</dbReference>
<evidence type="ECO:0000259" key="3">
    <source>
        <dbReference type="Pfam" id="PF00155"/>
    </source>
</evidence>
<dbReference type="RefSeq" id="WP_016264593.1">
    <property type="nucleotide sequence ID" value="NZ_BJLN01000003.1"/>
</dbReference>
<protein>
    <recommendedName>
        <fullName evidence="2">Aminotransferase</fullName>
        <ecNumber evidence="2">2.6.1.-</ecNumber>
    </recommendedName>
</protein>
<dbReference type="InterPro" id="IPR004838">
    <property type="entry name" value="NHTrfase_class1_PyrdxlP-BS"/>
</dbReference>
<dbReference type="InterPro" id="IPR050478">
    <property type="entry name" value="Ethylene_sulfur-biosynth"/>
</dbReference>
<accession>A0A223K5A1</accession>
<dbReference type="EC" id="2.6.1.-" evidence="2"/>
<feature type="domain" description="Aminotransferase class I/classII large" evidence="3">
    <location>
        <begin position="164"/>
        <end position="514"/>
    </location>
</feature>
<dbReference type="Proteomes" id="UP000239650">
    <property type="component" value="Unassembled WGS sequence"/>
</dbReference>
<dbReference type="GO" id="GO:0008483">
    <property type="term" value="F:transaminase activity"/>
    <property type="evidence" value="ECO:0007669"/>
    <property type="project" value="UniProtKB-KW"/>
</dbReference>
<evidence type="ECO:0000256" key="1">
    <source>
        <dbReference type="ARBA" id="ARBA00022898"/>
    </source>
</evidence>
<dbReference type="GO" id="GO:0030170">
    <property type="term" value="F:pyridoxal phosphate binding"/>
    <property type="evidence" value="ECO:0007669"/>
    <property type="project" value="InterPro"/>
</dbReference>
<dbReference type="Gene3D" id="3.90.1150.10">
    <property type="entry name" value="Aspartate Aminotransferase, domain 1"/>
    <property type="match status" value="1"/>
</dbReference>
<dbReference type="InterPro" id="IPR015422">
    <property type="entry name" value="PyrdxlP-dep_Trfase_small"/>
</dbReference>
<evidence type="ECO:0000256" key="2">
    <source>
        <dbReference type="RuleBase" id="RU000481"/>
    </source>
</evidence>
<dbReference type="NCBIfam" id="TIGR03801">
    <property type="entry name" value="asp_4_decarbox"/>
    <property type="match status" value="1"/>
</dbReference>
<dbReference type="Gene3D" id="1.10.20.110">
    <property type="match status" value="1"/>
</dbReference>
<dbReference type="NCBIfam" id="NF006755">
    <property type="entry name" value="PRK09275.1"/>
    <property type="match status" value="1"/>
</dbReference>
<dbReference type="EMBL" id="OKRC01000008">
    <property type="protein sequence ID" value="SPE22247.1"/>
    <property type="molecule type" value="Genomic_DNA"/>
</dbReference>
<evidence type="ECO:0000313" key="5">
    <source>
        <dbReference type="Proteomes" id="UP000239650"/>
    </source>
</evidence>
<dbReference type="GeneID" id="57133134"/>
<comment type="cofactor">
    <cofactor evidence="2">
        <name>pyridoxal 5'-phosphate</name>
        <dbReference type="ChEBI" id="CHEBI:597326"/>
    </cofactor>
</comment>
<dbReference type="CDD" id="cd00609">
    <property type="entry name" value="AAT_like"/>
    <property type="match status" value="1"/>
</dbReference>
<comment type="caution">
    <text evidence="4">The sequence shown here is derived from an EMBL/GenBank/DDBJ whole genome shotgun (WGS) entry which is preliminary data.</text>
</comment>
<dbReference type="PANTHER" id="PTHR43795:SF2">
    <property type="entry name" value="BIFUNCTIONAL ASPARTATE AMINOTRANSFERASE AND GLUTAMATE_ASPARTATE-PREPHENATE AMINOTRANSFERASE"/>
    <property type="match status" value="1"/>
</dbReference>
<comment type="similarity">
    <text evidence="2">Belongs to the class-I pyridoxal-phosphate-dependent aminotransferase family.</text>
</comment>
<keyword evidence="2 4" id="KW-0808">Transferase</keyword>
<dbReference type="AlphaFoldDB" id="A0A223K5A1"/>
<reference evidence="4 5" key="1">
    <citation type="submission" date="2018-02" db="EMBL/GenBank/DDBJ databases">
        <authorList>
            <person name="Rodrigo-Torres L."/>
            <person name="Arahal R. D."/>
            <person name="Lucena T."/>
        </authorList>
    </citation>
    <scope>NUCLEOTIDE SEQUENCE [LARGE SCALE GENOMIC DNA]</scope>
    <source>
        <strain evidence="4 5">CECT 9267</strain>
    </source>
</reference>
<name>A0A223K5A1_LATSK</name>
<sequence>MDKIDVTKLTQMSNFEVAALFYKYALTNSRGLRAINVGRGNPNWINTQARFAFNRIVEFGMKESLQTINLDDGNLAGYTDQTGIAECFNQFLDGDNPVDAFLKQALAYTRDVMHINQDELVFEWVDGVIGNHYPEPSRSLVNVEKILNRYLEVNLYRGEHLSDKTKVFPTEGGTAAMVYLFNELKVSHILEAGDTIAINTPIFTPYLQIPELNEFKLQEFNVSSDESDDWQLVDHKFEELKDPNVKAFFVVNPTNPTSRAFSDHALDKLKEVVEANPNLVIITDDVYGTFVDDFKTIYSVVPHNTLLVYSFSKLYGATGQRIGLIAMHDDNIFDKLIEEMTAEDPVIREAFRKRYSYVTNKPHEMSFIDRTVADSRNIGLYHAAGLSTPQQITMALFSLTNLIYEGREDPYVTASKEIVSHRYKAFWESLGLVVKTTEENAEYYTVFSIYKLAESKYSKDFRAYLEQNCNHLAFEWRLAAEYGVVVMDGAGMGTKAGYLRISLANRPDKDYETVGGRISDLLASYYTEYLQSKAQ</sequence>
<dbReference type="InterPro" id="IPR004839">
    <property type="entry name" value="Aminotransferase_I/II_large"/>
</dbReference>
<dbReference type="SUPFAM" id="SSF53383">
    <property type="entry name" value="PLP-dependent transferases"/>
    <property type="match status" value="1"/>
</dbReference>
<dbReference type="InterPro" id="IPR015421">
    <property type="entry name" value="PyrdxlP-dep_Trfase_major"/>
</dbReference>
<gene>
    <name evidence="4" type="primary">asD</name>
    <name evidence="4" type="ORF">LAS9267_01583</name>
</gene>
<dbReference type="InterPro" id="IPR022518">
    <property type="entry name" value="Aspartate_4-decarboxylase"/>
</dbReference>
<dbReference type="PROSITE" id="PS00105">
    <property type="entry name" value="AA_TRANSFER_CLASS_1"/>
    <property type="match status" value="1"/>
</dbReference>
<dbReference type="InterPro" id="IPR015424">
    <property type="entry name" value="PyrdxlP-dep_Trfase"/>
</dbReference>
<proteinExistence type="inferred from homology"/>
<evidence type="ECO:0000313" key="4">
    <source>
        <dbReference type="EMBL" id="SPE22247.1"/>
    </source>
</evidence>